<dbReference type="EMBL" id="DXHX01000167">
    <property type="protein sequence ID" value="HIV75692.1"/>
    <property type="molecule type" value="Genomic_DNA"/>
</dbReference>
<protein>
    <submittedName>
        <fullName evidence="2">SMI1/KNR4 family protein</fullName>
    </submittedName>
</protein>
<feature type="domain" description="Knr4/Smi1-like" evidence="1">
    <location>
        <begin position="4"/>
        <end position="75"/>
    </location>
</feature>
<reference evidence="2" key="2">
    <citation type="submission" date="2021-04" db="EMBL/GenBank/DDBJ databases">
        <authorList>
            <person name="Gilroy R."/>
        </authorList>
    </citation>
    <scope>NUCLEOTIDE SEQUENCE</scope>
    <source>
        <strain evidence="2">CHK169-2315</strain>
    </source>
</reference>
<evidence type="ECO:0000259" key="1">
    <source>
        <dbReference type="Pfam" id="PF09346"/>
    </source>
</evidence>
<accession>A0A9D1PPC2</accession>
<comment type="caution">
    <text evidence="2">The sequence shown here is derived from an EMBL/GenBank/DDBJ whole genome shotgun (WGS) entry which is preliminary data.</text>
</comment>
<reference evidence="2" key="1">
    <citation type="journal article" date="2021" name="PeerJ">
        <title>Extensive microbial diversity within the chicken gut microbiome revealed by metagenomics and culture.</title>
        <authorList>
            <person name="Gilroy R."/>
            <person name="Ravi A."/>
            <person name="Getino M."/>
            <person name="Pursley I."/>
            <person name="Horton D.L."/>
            <person name="Alikhan N.F."/>
            <person name="Baker D."/>
            <person name="Gharbi K."/>
            <person name="Hall N."/>
            <person name="Watson M."/>
            <person name="Adriaenssens E.M."/>
            <person name="Foster-Nyarko E."/>
            <person name="Jarju S."/>
            <person name="Secka A."/>
            <person name="Antonio M."/>
            <person name="Oren A."/>
            <person name="Chaudhuri R.R."/>
            <person name="La Ragione R."/>
            <person name="Hildebrand F."/>
            <person name="Pallen M.J."/>
        </authorList>
    </citation>
    <scope>NUCLEOTIDE SEQUENCE</scope>
    <source>
        <strain evidence="2">CHK169-2315</strain>
    </source>
</reference>
<proteinExistence type="predicted"/>
<dbReference type="InterPro" id="IPR037883">
    <property type="entry name" value="Knr4/Smi1-like_sf"/>
</dbReference>
<name>A0A9D1PPC2_9BACI</name>
<sequence>MNELYGIRTETNILDSPAIIKEWGLPENIILISGDGHTWIALDYREYSKNPPVILIDEDVAGIQTLAANFEDFINGLTLDEPMDWADYILYEVSLPDETTKLAIAAEVRNGRTNEEIRKEIEKVIATGKTKEMEACFSQLIQLYDGELELYMMERIFDHPHNSIREIVAEHLAACAIRGEAEFSSEKMEELLVMMESKEEDEHIRYLIGLGLEKIRKGE</sequence>
<evidence type="ECO:0000313" key="3">
    <source>
        <dbReference type="Proteomes" id="UP000823937"/>
    </source>
</evidence>
<dbReference type="InterPro" id="IPR018958">
    <property type="entry name" value="Knr4/Smi1-like_dom"/>
</dbReference>
<dbReference type="SUPFAM" id="SSF160631">
    <property type="entry name" value="SMI1/KNR4-like"/>
    <property type="match status" value="1"/>
</dbReference>
<dbReference type="Proteomes" id="UP000823937">
    <property type="component" value="Unassembled WGS sequence"/>
</dbReference>
<dbReference type="Gene3D" id="3.40.1580.10">
    <property type="entry name" value="SMI1/KNR4-like"/>
    <property type="match status" value="1"/>
</dbReference>
<organism evidence="2 3">
    <name type="scientific">Candidatus Pseudogracilibacillus intestinigallinarum</name>
    <dbReference type="NCBI Taxonomy" id="2838742"/>
    <lineage>
        <taxon>Bacteria</taxon>
        <taxon>Bacillati</taxon>
        <taxon>Bacillota</taxon>
        <taxon>Bacilli</taxon>
        <taxon>Bacillales</taxon>
        <taxon>Bacillaceae</taxon>
        <taxon>Pseudogracilibacillus</taxon>
    </lineage>
</organism>
<gene>
    <name evidence="2" type="ORF">H9895_11515</name>
</gene>
<dbReference type="AlphaFoldDB" id="A0A9D1PPC2"/>
<dbReference type="Pfam" id="PF09346">
    <property type="entry name" value="SMI1_KNR4"/>
    <property type="match status" value="1"/>
</dbReference>
<evidence type="ECO:0000313" key="2">
    <source>
        <dbReference type="EMBL" id="HIV75692.1"/>
    </source>
</evidence>